<dbReference type="InterPro" id="IPR024079">
    <property type="entry name" value="MetalloPept_cat_dom_sf"/>
</dbReference>
<dbReference type="Gene3D" id="3.40.390.10">
    <property type="entry name" value="Collagenase (Catalytic Domain)"/>
    <property type="match status" value="1"/>
</dbReference>
<evidence type="ECO:0000313" key="1">
    <source>
        <dbReference type="EMBL" id="ASV30926.1"/>
    </source>
</evidence>
<gene>
    <name evidence="1" type="ORF">CJ263_12275</name>
</gene>
<dbReference type="InterPro" id="IPR042252">
    <property type="entry name" value="MtfA_N"/>
</dbReference>
<dbReference type="PANTHER" id="PTHR30164:SF2">
    <property type="entry name" value="PROTEIN MTFA"/>
    <property type="match status" value="1"/>
</dbReference>
<dbReference type="Proteomes" id="UP000215244">
    <property type="component" value="Chromosome"/>
</dbReference>
<dbReference type="SUPFAM" id="SSF55486">
    <property type="entry name" value="Metalloproteases ('zincins'), catalytic domain"/>
    <property type="match status" value="1"/>
</dbReference>
<dbReference type="InterPro" id="IPR010384">
    <property type="entry name" value="MtfA_fam"/>
</dbReference>
<dbReference type="OrthoDB" id="9786424at2"/>
<dbReference type="Pfam" id="PF06167">
    <property type="entry name" value="Peptidase_M90"/>
    <property type="match status" value="1"/>
</dbReference>
<dbReference type="GO" id="GO:0008237">
    <property type="term" value="F:metallopeptidase activity"/>
    <property type="evidence" value="ECO:0007669"/>
    <property type="project" value="InterPro"/>
</dbReference>
<dbReference type="PANTHER" id="PTHR30164">
    <property type="entry name" value="MTFA PEPTIDASE"/>
    <property type="match status" value="1"/>
</dbReference>
<keyword evidence="2" id="KW-1185">Reference proteome</keyword>
<sequence>MIYTIIFGLILALAVYYFSGIGKKKVKPFPNHWHPLLMDHVLFYRKLPKSEQAVFQQRMMQFLSEVSIDGVQLELQELDKILIAASAVIPVFGFEEWHYTNLSGILLYPDHFNEDLEFDSKGLLRNIGGLVGNGRFEKQMILSKKALYHGFANTTDKSNTGIHEFAHLIDKIDDVTDGVPERLLKHQYAIPWLKLIHKEMEAISDNHSDIRKYGGTNEAEFFAVASEYFFERPDLLKKKHPELYKMLVECFRQEPVVLEKQLQKVKVH</sequence>
<dbReference type="GO" id="GO:0004177">
    <property type="term" value="F:aminopeptidase activity"/>
    <property type="evidence" value="ECO:0007669"/>
    <property type="project" value="TreeGrafter"/>
</dbReference>
<dbReference type="AlphaFoldDB" id="A0A223V6J1"/>
<proteinExistence type="predicted"/>
<dbReference type="KEGG" id="marb:CJ263_12275"/>
<dbReference type="EMBL" id="CP022957">
    <property type="protein sequence ID" value="ASV30926.1"/>
    <property type="molecule type" value="Genomic_DNA"/>
</dbReference>
<dbReference type="Gene3D" id="1.10.472.150">
    <property type="entry name" value="Glucose-regulated metallo-peptidase M90, N-terminal domain"/>
    <property type="match status" value="1"/>
</dbReference>
<name>A0A223V6J1_9FLAO</name>
<accession>A0A223V6J1</accession>
<organism evidence="1 2">
    <name type="scientific">Maribacter cobaltidurans</name>
    <dbReference type="NCBI Taxonomy" id="1178778"/>
    <lineage>
        <taxon>Bacteria</taxon>
        <taxon>Pseudomonadati</taxon>
        <taxon>Bacteroidota</taxon>
        <taxon>Flavobacteriia</taxon>
        <taxon>Flavobacteriales</taxon>
        <taxon>Flavobacteriaceae</taxon>
        <taxon>Maribacter</taxon>
    </lineage>
</organism>
<dbReference type="GO" id="GO:0005829">
    <property type="term" value="C:cytosol"/>
    <property type="evidence" value="ECO:0007669"/>
    <property type="project" value="TreeGrafter"/>
</dbReference>
<evidence type="ECO:0000313" key="2">
    <source>
        <dbReference type="Proteomes" id="UP000215244"/>
    </source>
</evidence>
<dbReference type="CDD" id="cd20169">
    <property type="entry name" value="Peptidase_M90_mtfA"/>
    <property type="match status" value="1"/>
</dbReference>
<reference evidence="1 2" key="1">
    <citation type="submission" date="2017-08" db="EMBL/GenBank/DDBJ databases">
        <title>The complete genome sequence of Maribacter sp. B1, isolated from deep-sea sediment.</title>
        <authorList>
            <person name="Wu Y.-H."/>
            <person name="Cheng H."/>
            <person name="Xu X.-W."/>
        </authorList>
    </citation>
    <scope>NUCLEOTIDE SEQUENCE [LARGE SCALE GENOMIC DNA]</scope>
    <source>
        <strain evidence="1 2">B1</strain>
    </source>
</reference>
<protein>
    <submittedName>
        <fullName evidence="1">Peptidase</fullName>
    </submittedName>
</protein>
<dbReference type="RefSeq" id="WP_094997540.1">
    <property type="nucleotide sequence ID" value="NZ_BMJL01000007.1"/>
</dbReference>